<feature type="compositionally biased region" description="Polar residues" evidence="1">
    <location>
        <begin position="1"/>
        <end position="27"/>
    </location>
</feature>
<comment type="caution">
    <text evidence="2">The sequence shown here is derived from an EMBL/GenBank/DDBJ whole genome shotgun (WGS) entry which is preliminary data.</text>
</comment>
<accession>A0ABD0B4G1</accession>
<reference evidence="2 3" key="1">
    <citation type="submission" date="2021-07" db="EMBL/GenBank/DDBJ databases">
        <title>Draft genome sequence of carbapenem-resistant Aeromonas spp. in Japan.</title>
        <authorList>
            <person name="Maehana S."/>
            <person name="Suzuki M."/>
            <person name="Kitasato H."/>
        </authorList>
    </citation>
    <scope>NUCLEOTIDE SEQUENCE [LARGE SCALE GENOMIC DNA]</scope>
    <source>
        <strain evidence="2 3">KAM382</strain>
    </source>
</reference>
<feature type="region of interest" description="Disordered" evidence="1">
    <location>
        <begin position="1"/>
        <end position="37"/>
    </location>
</feature>
<gene>
    <name evidence="2" type="ORF">KAM382_10220</name>
</gene>
<proteinExistence type="predicted"/>
<dbReference type="Proteomes" id="UP000737420">
    <property type="component" value="Unassembled WGS sequence"/>
</dbReference>
<organism evidence="2 3">
    <name type="scientific">Aeromonas caviae</name>
    <name type="common">Aeromonas punctata</name>
    <dbReference type="NCBI Taxonomy" id="648"/>
    <lineage>
        <taxon>Bacteria</taxon>
        <taxon>Pseudomonadati</taxon>
        <taxon>Pseudomonadota</taxon>
        <taxon>Gammaproteobacteria</taxon>
        <taxon>Aeromonadales</taxon>
        <taxon>Aeromonadaceae</taxon>
        <taxon>Aeromonas</taxon>
    </lineage>
</organism>
<dbReference type="EMBL" id="BPOP01000006">
    <property type="protein sequence ID" value="GJB90961.1"/>
    <property type="molecule type" value="Genomic_DNA"/>
</dbReference>
<name>A0ABD0B4G1_AERCA</name>
<evidence type="ECO:0000313" key="2">
    <source>
        <dbReference type="EMBL" id="GJB90961.1"/>
    </source>
</evidence>
<feature type="region of interest" description="Disordered" evidence="1">
    <location>
        <begin position="49"/>
        <end position="71"/>
    </location>
</feature>
<sequence>MRETKQSSPASHQASPMKTPPSTNQNRLNKKRKKDMWVTPAARELAVTIASPAGGRNGTGEKVDNLGRSTPFLCPIGGGWRSKWPVYREKE</sequence>
<evidence type="ECO:0000256" key="1">
    <source>
        <dbReference type="SAM" id="MobiDB-lite"/>
    </source>
</evidence>
<evidence type="ECO:0000313" key="3">
    <source>
        <dbReference type="Proteomes" id="UP000737420"/>
    </source>
</evidence>
<protein>
    <submittedName>
        <fullName evidence="2">Uncharacterized protein</fullName>
    </submittedName>
</protein>
<dbReference type="AlphaFoldDB" id="A0ABD0B4G1"/>